<evidence type="ECO:0000313" key="11">
    <source>
        <dbReference type="Proteomes" id="UP000823046"/>
    </source>
</evidence>
<evidence type="ECO:0000256" key="2">
    <source>
        <dbReference type="ARBA" id="ARBA00022630"/>
    </source>
</evidence>
<dbReference type="PANTHER" id="PTHR43104">
    <property type="entry name" value="L-2-HYDROXYGLUTARATE DEHYDROGENASE, MITOCHONDRIAL"/>
    <property type="match status" value="1"/>
</dbReference>
<reference evidence="10 11" key="1">
    <citation type="journal article" date="2020" name="bioRxiv">
        <title>Metabolic contributions of an alphaproteobacterial endosymbiont in the apicomplexan Cardiosporidium cionae.</title>
        <authorList>
            <person name="Hunter E.S."/>
            <person name="Paight C.J."/>
            <person name="Lane C.E."/>
        </authorList>
    </citation>
    <scope>NUCLEOTIDE SEQUENCE [LARGE SCALE GENOMIC DNA]</scope>
    <source>
        <strain evidence="10">ESH_2018</strain>
    </source>
</reference>
<dbReference type="Pfam" id="PF01266">
    <property type="entry name" value="DAO"/>
    <property type="match status" value="1"/>
</dbReference>
<proteinExistence type="inferred from homology"/>
<dbReference type="EMBL" id="JADAQX010000041">
    <property type="protein sequence ID" value="KAF8822585.1"/>
    <property type="molecule type" value="Genomic_DNA"/>
</dbReference>
<accession>A0ABQ7JFD6</accession>
<evidence type="ECO:0000256" key="3">
    <source>
        <dbReference type="ARBA" id="ARBA00022827"/>
    </source>
</evidence>
<evidence type="ECO:0000256" key="4">
    <source>
        <dbReference type="ARBA" id="ARBA00023002"/>
    </source>
</evidence>
<protein>
    <recommendedName>
        <fullName evidence="8">L-2-hydroxyglutarate dehydrogenase, mitochondrial</fullName>
        <ecNumber evidence="7">1.1.99.2</ecNumber>
    </recommendedName>
</protein>
<evidence type="ECO:0000256" key="1">
    <source>
        <dbReference type="ARBA" id="ARBA00001974"/>
    </source>
</evidence>
<feature type="domain" description="FAD dependent oxidoreductase" evidence="9">
    <location>
        <begin position="67"/>
        <end position="479"/>
    </location>
</feature>
<name>A0ABQ7JFD6_9APIC</name>
<keyword evidence="3" id="KW-0274">FAD</keyword>
<dbReference type="Gene3D" id="3.30.9.10">
    <property type="entry name" value="D-Amino Acid Oxidase, subunit A, domain 2"/>
    <property type="match status" value="1"/>
</dbReference>
<organism evidence="10 11">
    <name type="scientific">Cardiosporidium cionae</name>
    <dbReference type="NCBI Taxonomy" id="476202"/>
    <lineage>
        <taxon>Eukaryota</taxon>
        <taxon>Sar</taxon>
        <taxon>Alveolata</taxon>
        <taxon>Apicomplexa</taxon>
        <taxon>Aconoidasida</taxon>
        <taxon>Nephromycida</taxon>
        <taxon>Cardiosporidium</taxon>
    </lineage>
</organism>
<dbReference type="Gene3D" id="3.50.50.60">
    <property type="entry name" value="FAD/NAD(P)-binding domain"/>
    <property type="match status" value="1"/>
</dbReference>
<dbReference type="SUPFAM" id="SSF51905">
    <property type="entry name" value="FAD/NAD(P)-binding domain"/>
    <property type="match status" value="1"/>
</dbReference>
<dbReference type="InterPro" id="IPR006076">
    <property type="entry name" value="FAD-dep_OxRdtase"/>
</dbReference>
<comment type="caution">
    <text evidence="10">The sequence shown here is derived from an EMBL/GenBank/DDBJ whole genome shotgun (WGS) entry which is preliminary data.</text>
</comment>
<dbReference type="EC" id="1.1.99.2" evidence="7"/>
<comment type="catalytic activity">
    <reaction evidence="5">
        <text>(S)-2-hydroxyglutarate + A = 2-oxoglutarate + AH2</text>
        <dbReference type="Rhea" id="RHEA:21252"/>
        <dbReference type="ChEBI" id="CHEBI:13193"/>
        <dbReference type="ChEBI" id="CHEBI:16782"/>
        <dbReference type="ChEBI" id="CHEBI:16810"/>
        <dbReference type="ChEBI" id="CHEBI:17499"/>
        <dbReference type="EC" id="1.1.99.2"/>
    </reaction>
</comment>
<comment type="cofactor">
    <cofactor evidence="1">
        <name>FAD</name>
        <dbReference type="ChEBI" id="CHEBI:57692"/>
    </cofactor>
</comment>
<keyword evidence="4" id="KW-0560">Oxidoreductase</keyword>
<evidence type="ECO:0000259" key="9">
    <source>
        <dbReference type="Pfam" id="PF01266"/>
    </source>
</evidence>
<dbReference type="InterPro" id="IPR036188">
    <property type="entry name" value="FAD/NAD-bd_sf"/>
</dbReference>
<evidence type="ECO:0000256" key="7">
    <source>
        <dbReference type="ARBA" id="ARBA00038878"/>
    </source>
</evidence>
<evidence type="ECO:0000256" key="5">
    <source>
        <dbReference type="ARBA" id="ARBA00036066"/>
    </source>
</evidence>
<evidence type="ECO:0000256" key="6">
    <source>
        <dbReference type="ARBA" id="ARBA00037941"/>
    </source>
</evidence>
<gene>
    <name evidence="10" type="primary">mdh</name>
    <name evidence="10" type="ORF">IE077_003433</name>
</gene>
<dbReference type="Proteomes" id="UP000823046">
    <property type="component" value="Unassembled WGS sequence"/>
</dbReference>
<evidence type="ECO:0000313" key="10">
    <source>
        <dbReference type="EMBL" id="KAF8822585.1"/>
    </source>
</evidence>
<keyword evidence="2" id="KW-0285">Flavoprotein</keyword>
<dbReference type="PANTHER" id="PTHR43104:SF2">
    <property type="entry name" value="L-2-HYDROXYGLUTARATE DEHYDROGENASE, MITOCHONDRIAL"/>
    <property type="match status" value="1"/>
</dbReference>
<keyword evidence="11" id="KW-1185">Reference proteome</keyword>
<evidence type="ECO:0000256" key="8">
    <source>
        <dbReference type="ARBA" id="ARBA00041137"/>
    </source>
</evidence>
<sequence>MNSKWPLCFFNIAIKSARDDLFSGRRLLLSKAIATKSSTDKIDLEVAVEHKHLQSPSKLRSSEKIYDVFIVGGGVTGTALLYTLSAFTDLSRVALCERRHEFAKVASAANNNSQTIHCGDIETNYSLLKAKVVKRHADMLRNYATKLIPSGSEKTILRFQKMALGVGEQECALIENRFNEFKSLFPRMKLLNKTQIAEVEPRVAMLNSYTLRPACINAIYIENEYSAVDYHELSKTFVRQAEAVQNKQVDTFLNTEVISIHQESETLFTIKTKNEIFKSRFVVVSACGHSLLMAHRMGYGLQYSCLPVAGSFYFTPPILNGKVYTVQDPKLPFAAVHGDPDVIANGKTRFGPTALPLPLLERYNLATVKDFLEVLRLDMSLLSVYWDLFKVSHIRNYILRNFLFEVPQLSTAIFLKVLQFLKQNMLCTSDTAILFARLFYDARKIIPSLKLEDLTYAKGFGGVRPQLIDKTQKKLLLGEGKINPGTGIIFNITPSPGGTTCLGTAETDMKIICDRLGANIDHSLFRKTILMGEYSTEL</sequence>
<comment type="similarity">
    <text evidence="6">Belongs to the L2HGDH family.</text>
</comment>